<evidence type="ECO:0000313" key="3">
    <source>
        <dbReference type="EMBL" id="SDH10122.1"/>
    </source>
</evidence>
<protein>
    <submittedName>
        <fullName evidence="3">Bifunctional isochorismate lyase / aryl carrier protein</fullName>
    </submittedName>
</protein>
<sequence length="237" mass="25646">MAIPGIAPYSLPGRPDVPEARVDWALDTDRCALLIHDMQKYFIDAYDKTAEPLSTALANIQAIRAACARASIPVIYTMQPGDQHPSRRGILADFWGVGLTTGRDTEVVEELAPIESDIQVTKWRYSAFQRTDLRQLLGHFGRDQLIVTGVYTHMGCMLSAADAFMNDVAPFLVADATADFSRDEHLMALDYTAKRCGKVTVTDDVVAAIEAGAHPALSNAALSNPVAASLDVAAKGR</sequence>
<evidence type="ECO:0000259" key="2">
    <source>
        <dbReference type="Pfam" id="PF00857"/>
    </source>
</evidence>
<name>A0A1G7ZMY4_9NOCA</name>
<dbReference type="GO" id="GO:0016829">
    <property type="term" value="F:lyase activity"/>
    <property type="evidence" value="ECO:0007669"/>
    <property type="project" value="UniProtKB-KW"/>
</dbReference>
<dbReference type="Proteomes" id="UP000183263">
    <property type="component" value="Unassembled WGS sequence"/>
</dbReference>
<dbReference type="InterPro" id="IPR036380">
    <property type="entry name" value="Isochorismatase-like_sf"/>
</dbReference>
<keyword evidence="4" id="KW-1185">Reference proteome</keyword>
<accession>A0A1G7ZMY4</accession>
<dbReference type="PANTHER" id="PTHR43540">
    <property type="entry name" value="PEROXYUREIDOACRYLATE/UREIDOACRYLATE AMIDOHYDROLASE-RELATED"/>
    <property type="match status" value="1"/>
</dbReference>
<gene>
    <name evidence="3" type="ORF">SAMN05444695_101164</name>
</gene>
<evidence type="ECO:0000313" key="4">
    <source>
        <dbReference type="Proteomes" id="UP000183263"/>
    </source>
</evidence>
<dbReference type="PIRSF" id="PIRSF001111">
    <property type="entry name" value="Isochorismatase"/>
    <property type="match status" value="1"/>
</dbReference>
<dbReference type="PANTHER" id="PTHR43540:SF3">
    <property type="entry name" value="ENTEROBACTIN SYNTHASE COMPONENT B"/>
    <property type="match status" value="1"/>
</dbReference>
<dbReference type="PRINTS" id="PR01398">
    <property type="entry name" value="ISCHRISMTASE"/>
</dbReference>
<dbReference type="EMBL" id="FNDN01000001">
    <property type="protein sequence ID" value="SDH10122.1"/>
    <property type="molecule type" value="Genomic_DNA"/>
</dbReference>
<dbReference type="OrthoDB" id="5794853at2"/>
<dbReference type="AlphaFoldDB" id="A0A1G7ZMY4"/>
<dbReference type="GO" id="GO:0008908">
    <property type="term" value="F:isochorismatase activity"/>
    <property type="evidence" value="ECO:0007669"/>
    <property type="project" value="InterPro"/>
</dbReference>
<keyword evidence="1" id="KW-0378">Hydrolase</keyword>
<proteinExistence type="predicted"/>
<feature type="domain" description="Isochorismatase-like" evidence="2">
    <location>
        <begin position="31"/>
        <end position="203"/>
    </location>
</feature>
<dbReference type="InterPro" id="IPR050272">
    <property type="entry name" value="Isochorismatase-like_hydrls"/>
</dbReference>
<dbReference type="InterPro" id="IPR016291">
    <property type="entry name" value="Isochorismatase"/>
</dbReference>
<dbReference type="SUPFAM" id="SSF52499">
    <property type="entry name" value="Isochorismatase-like hydrolases"/>
    <property type="match status" value="1"/>
</dbReference>
<organism evidence="3 4">
    <name type="scientific">Rhodococcus triatomae</name>
    <dbReference type="NCBI Taxonomy" id="300028"/>
    <lineage>
        <taxon>Bacteria</taxon>
        <taxon>Bacillati</taxon>
        <taxon>Actinomycetota</taxon>
        <taxon>Actinomycetes</taxon>
        <taxon>Mycobacteriales</taxon>
        <taxon>Nocardiaceae</taxon>
        <taxon>Rhodococcus</taxon>
    </lineage>
</organism>
<dbReference type="InterPro" id="IPR000868">
    <property type="entry name" value="Isochorismatase-like_dom"/>
</dbReference>
<evidence type="ECO:0000256" key="1">
    <source>
        <dbReference type="ARBA" id="ARBA00022801"/>
    </source>
</evidence>
<dbReference type="Pfam" id="PF00857">
    <property type="entry name" value="Isochorismatase"/>
    <property type="match status" value="1"/>
</dbReference>
<dbReference type="RefSeq" id="WP_072737895.1">
    <property type="nucleotide sequence ID" value="NZ_CP048813.1"/>
</dbReference>
<reference evidence="3 4" key="1">
    <citation type="submission" date="2016-10" db="EMBL/GenBank/DDBJ databases">
        <authorList>
            <person name="de Groot N.N."/>
        </authorList>
    </citation>
    <scope>NUCLEOTIDE SEQUENCE [LARGE SCALE GENOMIC DNA]</scope>
    <source>
        <strain evidence="3 4">DSM 44892</strain>
    </source>
</reference>
<keyword evidence="3" id="KW-0456">Lyase</keyword>
<dbReference type="Gene3D" id="3.40.50.850">
    <property type="entry name" value="Isochorismatase-like"/>
    <property type="match status" value="1"/>
</dbReference>